<evidence type="ECO:0000256" key="3">
    <source>
        <dbReference type="ARBA" id="ARBA00022692"/>
    </source>
</evidence>
<sequence>MKMKITPPAIDRQTFGLVRSKWLHTLYKWKLIDASYAIILVILDATVVHWAHPYERQFTINDITISHPFAEHEHVPASMLLILILAIPPVVFFVVDMLFTPRGHRLYLFYISYLGFAVSVTTCDLIVETMKNWIGRCRPDFLARCIPSDDAVADTLYYASEICTTKNVSRLLDGFRTTPSGHSSMAFSCFGYLTLWMLGQFLGCSCNYVGAWRFLVSFVPSLFAAYVACSRTQDYRHHFVDVILGSSIGWLMAWWSYRRYFPSVFNRSSYVPSIILDISKHGLDDIQTHDFYNEHSSDMEGLDLESRGADISSEANTSSTAPLNYDRDVI</sequence>
<dbReference type="EMBL" id="CABFWN010000004">
    <property type="protein sequence ID" value="VUG18787.1"/>
    <property type="molecule type" value="Genomic_DNA"/>
</dbReference>
<evidence type="ECO:0000256" key="7">
    <source>
        <dbReference type="SAM" id="Phobius"/>
    </source>
</evidence>
<name>A0A7D9H2K0_DEKBR</name>
<keyword evidence="10" id="KW-1185">Reference proteome</keyword>
<feature type="transmembrane region" description="Helical" evidence="7">
    <location>
        <begin position="107"/>
        <end position="127"/>
    </location>
</feature>
<feature type="transmembrane region" description="Helical" evidence="7">
    <location>
        <begin position="209"/>
        <end position="227"/>
    </location>
</feature>
<dbReference type="GO" id="GO:0006644">
    <property type="term" value="P:phospholipid metabolic process"/>
    <property type="evidence" value="ECO:0007669"/>
    <property type="project" value="InterPro"/>
</dbReference>
<keyword evidence="5 7" id="KW-0472">Membrane</keyword>
<dbReference type="Proteomes" id="UP000478008">
    <property type="component" value="Unassembled WGS sequence"/>
</dbReference>
<dbReference type="PANTHER" id="PTHR10165:SF35">
    <property type="entry name" value="RE23632P"/>
    <property type="match status" value="1"/>
</dbReference>
<accession>A0A7D9H2K0</accession>
<feature type="region of interest" description="Disordered" evidence="6">
    <location>
        <begin position="311"/>
        <end position="330"/>
    </location>
</feature>
<gene>
    <name evidence="9" type="primary">DPP1</name>
    <name evidence="9" type="ORF">DEBR0S4_02344G</name>
</gene>
<evidence type="ECO:0000313" key="10">
    <source>
        <dbReference type="Proteomes" id="UP000478008"/>
    </source>
</evidence>
<evidence type="ECO:0000259" key="8">
    <source>
        <dbReference type="SMART" id="SM00014"/>
    </source>
</evidence>
<evidence type="ECO:0000256" key="1">
    <source>
        <dbReference type="ARBA" id="ARBA00004141"/>
    </source>
</evidence>
<feature type="compositionally biased region" description="Polar residues" evidence="6">
    <location>
        <begin position="313"/>
        <end position="322"/>
    </location>
</feature>
<evidence type="ECO:0000256" key="4">
    <source>
        <dbReference type="ARBA" id="ARBA00022989"/>
    </source>
</evidence>
<comment type="similarity">
    <text evidence="2">Belongs to the PA-phosphatase related phosphoesterase family.</text>
</comment>
<protein>
    <submittedName>
        <fullName evidence="9">DEBR0S4_02344g1_1</fullName>
    </submittedName>
</protein>
<dbReference type="InterPro" id="IPR036938">
    <property type="entry name" value="PAP2/HPO_sf"/>
</dbReference>
<feature type="transmembrane region" description="Helical" evidence="7">
    <location>
        <begin position="239"/>
        <end position="257"/>
    </location>
</feature>
<dbReference type="PANTHER" id="PTHR10165">
    <property type="entry name" value="LIPID PHOSPHATE PHOSPHATASE"/>
    <property type="match status" value="1"/>
</dbReference>
<feature type="transmembrane region" description="Helical" evidence="7">
    <location>
        <begin position="34"/>
        <end position="54"/>
    </location>
</feature>
<organism evidence="9 10">
    <name type="scientific">Dekkera bruxellensis</name>
    <name type="common">Brettanomyces custersii</name>
    <dbReference type="NCBI Taxonomy" id="5007"/>
    <lineage>
        <taxon>Eukaryota</taxon>
        <taxon>Fungi</taxon>
        <taxon>Dikarya</taxon>
        <taxon>Ascomycota</taxon>
        <taxon>Saccharomycotina</taxon>
        <taxon>Pichiomycetes</taxon>
        <taxon>Pichiales</taxon>
        <taxon>Pichiaceae</taxon>
        <taxon>Brettanomyces</taxon>
    </lineage>
</organism>
<evidence type="ECO:0000256" key="2">
    <source>
        <dbReference type="ARBA" id="ARBA00008816"/>
    </source>
</evidence>
<dbReference type="InterPro" id="IPR043216">
    <property type="entry name" value="PAP-like"/>
</dbReference>
<dbReference type="Pfam" id="PF01569">
    <property type="entry name" value="PAP2"/>
    <property type="match status" value="1"/>
</dbReference>
<evidence type="ECO:0000256" key="6">
    <source>
        <dbReference type="SAM" id="MobiDB-lite"/>
    </source>
</evidence>
<dbReference type="SUPFAM" id="SSF48317">
    <property type="entry name" value="Acid phosphatase/Vanadium-dependent haloperoxidase"/>
    <property type="match status" value="1"/>
</dbReference>
<evidence type="ECO:0000256" key="5">
    <source>
        <dbReference type="ARBA" id="ARBA00023136"/>
    </source>
</evidence>
<dbReference type="GO" id="GO:0046839">
    <property type="term" value="P:phospholipid dephosphorylation"/>
    <property type="evidence" value="ECO:0007669"/>
    <property type="project" value="TreeGrafter"/>
</dbReference>
<keyword evidence="4 7" id="KW-1133">Transmembrane helix</keyword>
<evidence type="ECO:0000313" key="9">
    <source>
        <dbReference type="EMBL" id="VUG18787.1"/>
    </source>
</evidence>
<proteinExistence type="inferred from homology"/>
<keyword evidence="3 7" id="KW-0812">Transmembrane</keyword>
<comment type="subcellular location">
    <subcellularLocation>
        <location evidence="1">Membrane</location>
        <topology evidence="1">Multi-pass membrane protein</topology>
    </subcellularLocation>
</comment>
<reference evidence="9 10" key="1">
    <citation type="submission" date="2019-07" db="EMBL/GenBank/DDBJ databases">
        <authorList>
            <person name="Friedrich A."/>
            <person name="Schacherer J."/>
        </authorList>
    </citation>
    <scope>NUCLEOTIDE SEQUENCE [LARGE SCALE GENOMIC DNA]</scope>
</reference>
<dbReference type="CDD" id="cd03390">
    <property type="entry name" value="PAP2_containing_1_like"/>
    <property type="match status" value="1"/>
</dbReference>
<dbReference type="Gene3D" id="1.20.144.10">
    <property type="entry name" value="Phosphatidic acid phosphatase type 2/haloperoxidase"/>
    <property type="match status" value="1"/>
</dbReference>
<dbReference type="GO" id="GO:0016020">
    <property type="term" value="C:membrane"/>
    <property type="evidence" value="ECO:0007669"/>
    <property type="project" value="UniProtKB-SubCell"/>
</dbReference>
<feature type="transmembrane region" description="Helical" evidence="7">
    <location>
        <begin position="185"/>
        <end position="203"/>
    </location>
</feature>
<feature type="domain" description="Phosphatidic acid phosphatase type 2/haloperoxidase" evidence="8">
    <location>
        <begin position="109"/>
        <end position="257"/>
    </location>
</feature>
<dbReference type="SMART" id="SM00014">
    <property type="entry name" value="acidPPc"/>
    <property type="match status" value="1"/>
</dbReference>
<dbReference type="InterPro" id="IPR000326">
    <property type="entry name" value="PAP2/HPO"/>
</dbReference>
<dbReference type="AlphaFoldDB" id="A0A7D9H2K0"/>
<dbReference type="GO" id="GO:0008195">
    <property type="term" value="F:phosphatidate phosphatase activity"/>
    <property type="evidence" value="ECO:0007669"/>
    <property type="project" value="TreeGrafter"/>
</dbReference>
<feature type="transmembrane region" description="Helical" evidence="7">
    <location>
        <begin position="75"/>
        <end position="95"/>
    </location>
</feature>